<dbReference type="InterPro" id="IPR047196">
    <property type="entry name" value="YidC_ALB_C"/>
</dbReference>
<accession>A0A7V9ABS5</accession>
<feature type="region of interest" description="Disordered" evidence="14">
    <location>
        <begin position="33"/>
        <end position="60"/>
    </location>
</feature>
<evidence type="ECO:0000256" key="13">
    <source>
        <dbReference type="RuleBase" id="RU003945"/>
    </source>
</evidence>
<comment type="caution">
    <text evidence="17">The sequence shown here is derived from an EMBL/GenBank/DDBJ whole genome shotgun (WGS) entry which is preliminary data.</text>
</comment>
<dbReference type="PANTHER" id="PTHR12428:SF65">
    <property type="entry name" value="CYTOCHROME C OXIDASE ASSEMBLY PROTEIN COX18, MITOCHONDRIAL"/>
    <property type="match status" value="1"/>
</dbReference>
<gene>
    <name evidence="17" type="primary">yidC</name>
    <name evidence="17" type="ORF">H0921_10230</name>
</gene>
<dbReference type="GO" id="GO:0032977">
    <property type="term" value="F:membrane insertase activity"/>
    <property type="evidence" value="ECO:0007669"/>
    <property type="project" value="InterPro"/>
</dbReference>
<comment type="similarity">
    <text evidence="2">Belongs to the OXA1/ALB3/YidC family. Type 1 subfamily.</text>
</comment>
<evidence type="ECO:0000256" key="6">
    <source>
        <dbReference type="ARBA" id="ARBA00022692"/>
    </source>
</evidence>
<dbReference type="GO" id="GO:0005886">
    <property type="term" value="C:plasma membrane"/>
    <property type="evidence" value="ECO:0007669"/>
    <property type="project" value="UniProtKB-SubCell"/>
</dbReference>
<keyword evidence="8 15" id="KW-1133">Transmembrane helix</keyword>
<feature type="transmembrane region" description="Helical" evidence="15">
    <location>
        <begin position="624"/>
        <end position="644"/>
    </location>
</feature>
<evidence type="ECO:0000256" key="9">
    <source>
        <dbReference type="ARBA" id="ARBA00023136"/>
    </source>
</evidence>
<evidence type="ECO:0000313" key="17">
    <source>
        <dbReference type="EMBL" id="MBA2226536.1"/>
    </source>
</evidence>
<dbReference type="GO" id="GO:0015031">
    <property type="term" value="P:protein transport"/>
    <property type="evidence" value="ECO:0007669"/>
    <property type="project" value="UniProtKB-KW"/>
</dbReference>
<evidence type="ECO:0000256" key="4">
    <source>
        <dbReference type="ARBA" id="ARBA00022448"/>
    </source>
</evidence>
<keyword evidence="10" id="KW-0143">Chaperone</keyword>
<evidence type="ECO:0000256" key="11">
    <source>
        <dbReference type="ARBA" id="ARBA00033245"/>
    </source>
</evidence>
<keyword evidence="18" id="KW-1185">Reference proteome</keyword>
<evidence type="ECO:0000259" key="16">
    <source>
        <dbReference type="Pfam" id="PF02096"/>
    </source>
</evidence>
<dbReference type="EMBL" id="JACEFB010000006">
    <property type="protein sequence ID" value="MBA2226536.1"/>
    <property type="molecule type" value="Genomic_DNA"/>
</dbReference>
<keyword evidence="5" id="KW-1003">Cell membrane</keyword>
<evidence type="ECO:0000256" key="12">
    <source>
        <dbReference type="ARBA" id="ARBA00033342"/>
    </source>
</evidence>
<dbReference type="Pfam" id="PF02096">
    <property type="entry name" value="60KD_IMP"/>
    <property type="match status" value="1"/>
</dbReference>
<evidence type="ECO:0000256" key="2">
    <source>
        <dbReference type="ARBA" id="ARBA00010527"/>
    </source>
</evidence>
<sequence>MRQNLINIGLFLVAAAILTFLWQYAEKHWIPRPKPQAAKKQSPDRPSQEDSQKRPEESRRQAIAAIASAVASVAVPQRVAAPPPPPPPSPTLIPLGNADYYLQVLLSTRGGGVQQVVLTRFDAADRLGREVRRKDVNGQPTGEKVPLYLIPGVRTVRTKYLREDYVEPILTPGIVTEPYKLAEPSYRVFHYSTPEDKYPDPYLGETEWRVVEKDYPENGIHKVVFEKELGDPYYLRIRKTYTLGPKDYHIGFQLDITRLPLPDSGVARVPIRLQVEGPRGLPIEGEWYTWIYRVALIGWRDSKGGMHRQYEDAATVAVRRGGEVVLKGENTFKYIAIMSPYFTSALAIDDEAEQHGAVKQPWAYARATTELPFDKQADPNQPFFTDLTIRAATEALNPAPGETITHRYLIYNGPAKVGLLGLMNAPNEVDPQLVERYKNQLDLRTITDFHSPSWLGRFAYAIYWSDLVIAFTNLMHWLLATIHKVIPSWAMSIFILTIMVRLILFIPSKKQTQMNLRMMEVQKKLAPQLEELKKKYAHDPAEFNREKMRLLMAHGVNPFAAMGGCLLLLAQMPVMMGLYFCLQESIFFRLQSFLWIENLAAPDMLFWWGEKIPFISTPEDIGSIFYLGPYFNLLPILAVGLMLWQQNKMMPPPTDEQMAQQQQMMKIMLILMGIFFYKIAAGLVLYFIISTIWGMVERQFIPKLSDTSVVSDGRPIVSGVKSANASRDSSSVSEQQVGFLGRLKARLQERLEELQRQADEQAKRQIRNTKPSTEEPKRRRKKR</sequence>
<evidence type="ECO:0000256" key="15">
    <source>
        <dbReference type="SAM" id="Phobius"/>
    </source>
</evidence>
<dbReference type="InterPro" id="IPR038221">
    <property type="entry name" value="YidC_periplasmic_sf"/>
</dbReference>
<feature type="region of interest" description="Disordered" evidence="14">
    <location>
        <begin position="756"/>
        <end position="783"/>
    </location>
</feature>
<evidence type="ECO:0000256" key="10">
    <source>
        <dbReference type="ARBA" id="ARBA00023186"/>
    </source>
</evidence>
<dbReference type="Proteomes" id="UP000542342">
    <property type="component" value="Unassembled WGS sequence"/>
</dbReference>
<reference evidence="17 18" key="1">
    <citation type="submission" date="2020-07" db="EMBL/GenBank/DDBJ databases">
        <title>Thermogemmata thermophila gen. nov., sp. nov., a novel moderate thermophilic planctomycete from a Kamchatka hot spring.</title>
        <authorList>
            <person name="Elcheninov A.G."/>
            <person name="Podosokorskaya O.A."/>
            <person name="Kovaleva O.L."/>
            <person name="Novikov A."/>
            <person name="Bonch-Osmolovskaya E.A."/>
            <person name="Toshchakov S.V."/>
            <person name="Kublanov I.V."/>
        </authorList>
    </citation>
    <scope>NUCLEOTIDE SEQUENCE [LARGE SCALE GENOMIC DNA]</scope>
    <source>
        <strain evidence="17 18">2918</strain>
    </source>
</reference>
<keyword evidence="6 13" id="KW-0812">Transmembrane</keyword>
<proteinExistence type="inferred from homology"/>
<dbReference type="CDD" id="cd20070">
    <property type="entry name" value="5TM_YidC_Alb3"/>
    <property type="match status" value="1"/>
</dbReference>
<dbReference type="PANTHER" id="PTHR12428">
    <property type="entry name" value="OXA1"/>
    <property type="match status" value="1"/>
</dbReference>
<feature type="transmembrane region" description="Helical" evidence="15">
    <location>
        <begin position="6"/>
        <end position="25"/>
    </location>
</feature>
<name>A0A7V9ABS5_9BACT</name>
<feature type="transmembrane region" description="Helical" evidence="15">
    <location>
        <begin position="458"/>
        <end position="480"/>
    </location>
</feature>
<feature type="transmembrane region" description="Helical" evidence="15">
    <location>
        <begin position="665"/>
        <end position="689"/>
    </location>
</feature>
<feature type="transmembrane region" description="Helical" evidence="15">
    <location>
        <begin position="486"/>
        <end position="507"/>
    </location>
</feature>
<feature type="compositionally biased region" description="Basic and acidic residues" evidence="14">
    <location>
        <begin position="41"/>
        <end position="60"/>
    </location>
</feature>
<dbReference type="InterPro" id="IPR001708">
    <property type="entry name" value="YidC/ALB3/OXA1/COX18"/>
</dbReference>
<feature type="domain" description="Membrane insertase YidC/Oxa/ALB C-terminal" evidence="16">
    <location>
        <begin position="489"/>
        <end position="701"/>
    </location>
</feature>
<comment type="subcellular location">
    <subcellularLocation>
        <location evidence="1">Cell membrane</location>
        <topology evidence="1">Multi-pass membrane protein</topology>
    </subcellularLocation>
    <subcellularLocation>
        <location evidence="13">Membrane</location>
        <topology evidence="13">Multi-pass membrane protein</topology>
    </subcellularLocation>
</comment>
<keyword evidence="7" id="KW-0653">Protein transport</keyword>
<dbReference type="GO" id="GO:0051205">
    <property type="term" value="P:protein insertion into membrane"/>
    <property type="evidence" value="ECO:0007669"/>
    <property type="project" value="TreeGrafter"/>
</dbReference>
<evidence type="ECO:0000256" key="14">
    <source>
        <dbReference type="SAM" id="MobiDB-lite"/>
    </source>
</evidence>
<dbReference type="Gene3D" id="2.70.98.90">
    <property type="match status" value="1"/>
</dbReference>
<keyword evidence="9 15" id="KW-0472">Membrane</keyword>
<keyword evidence="4" id="KW-0813">Transport</keyword>
<dbReference type="AlphaFoldDB" id="A0A7V9ABS5"/>
<dbReference type="NCBIfam" id="TIGR03592">
    <property type="entry name" value="yidC_oxa1_cterm"/>
    <property type="match status" value="1"/>
</dbReference>
<feature type="transmembrane region" description="Helical" evidence="15">
    <location>
        <begin position="555"/>
        <end position="580"/>
    </location>
</feature>
<protein>
    <recommendedName>
        <fullName evidence="3">Membrane protein insertase YidC</fullName>
    </recommendedName>
    <alternativeName>
        <fullName evidence="12">Foldase YidC</fullName>
    </alternativeName>
    <alternativeName>
        <fullName evidence="11">Membrane integrase YidC</fullName>
    </alternativeName>
</protein>
<evidence type="ECO:0000256" key="5">
    <source>
        <dbReference type="ARBA" id="ARBA00022475"/>
    </source>
</evidence>
<evidence type="ECO:0000256" key="3">
    <source>
        <dbReference type="ARBA" id="ARBA00015325"/>
    </source>
</evidence>
<evidence type="ECO:0000256" key="7">
    <source>
        <dbReference type="ARBA" id="ARBA00022927"/>
    </source>
</evidence>
<dbReference type="RefSeq" id="WP_194537969.1">
    <property type="nucleotide sequence ID" value="NZ_JACEFB010000006.1"/>
</dbReference>
<evidence type="ECO:0000256" key="1">
    <source>
        <dbReference type="ARBA" id="ARBA00004651"/>
    </source>
</evidence>
<evidence type="ECO:0000256" key="8">
    <source>
        <dbReference type="ARBA" id="ARBA00022989"/>
    </source>
</evidence>
<evidence type="ECO:0000313" key="18">
    <source>
        <dbReference type="Proteomes" id="UP000542342"/>
    </source>
</evidence>
<dbReference type="InterPro" id="IPR028055">
    <property type="entry name" value="YidC/Oxa/ALB_C"/>
</dbReference>
<organism evidence="17 18">
    <name type="scientific">Thermogemmata fonticola</name>
    <dbReference type="NCBI Taxonomy" id="2755323"/>
    <lineage>
        <taxon>Bacteria</taxon>
        <taxon>Pseudomonadati</taxon>
        <taxon>Planctomycetota</taxon>
        <taxon>Planctomycetia</taxon>
        <taxon>Gemmatales</taxon>
        <taxon>Gemmataceae</taxon>
        <taxon>Thermogemmata</taxon>
    </lineage>
</organism>